<organism evidence="1 2">
    <name type="scientific">Desulfonema magnum</name>
    <dbReference type="NCBI Taxonomy" id="45655"/>
    <lineage>
        <taxon>Bacteria</taxon>
        <taxon>Pseudomonadati</taxon>
        <taxon>Thermodesulfobacteriota</taxon>
        <taxon>Desulfobacteria</taxon>
        <taxon>Desulfobacterales</taxon>
        <taxon>Desulfococcaceae</taxon>
        <taxon>Desulfonema</taxon>
    </lineage>
</organism>
<dbReference type="Proteomes" id="UP000663722">
    <property type="component" value="Chromosome"/>
</dbReference>
<reference evidence="1" key="1">
    <citation type="journal article" date="2021" name="Microb. Physiol.">
        <title>Proteogenomic Insights into the Physiology of Marine, Sulfate-Reducing, Filamentous Desulfonema limicola and Desulfonema magnum.</title>
        <authorList>
            <person name="Schnaars V."/>
            <person name="Wohlbrand L."/>
            <person name="Scheve S."/>
            <person name="Hinrichs C."/>
            <person name="Reinhardt R."/>
            <person name="Rabus R."/>
        </authorList>
    </citation>
    <scope>NUCLEOTIDE SEQUENCE</scope>
    <source>
        <strain evidence="1">4be13</strain>
    </source>
</reference>
<proteinExistence type="predicted"/>
<dbReference type="KEGG" id="dmm:dnm_002390"/>
<accession>A0A975BFB0</accession>
<dbReference type="RefSeq" id="WP_207680820.1">
    <property type="nucleotide sequence ID" value="NZ_CP061800.1"/>
</dbReference>
<name>A0A975BFB0_9BACT</name>
<evidence type="ECO:0000313" key="1">
    <source>
        <dbReference type="EMBL" id="QTA84245.1"/>
    </source>
</evidence>
<dbReference type="EMBL" id="CP061800">
    <property type="protein sequence ID" value="QTA84245.1"/>
    <property type="molecule type" value="Genomic_DNA"/>
</dbReference>
<keyword evidence="2" id="KW-1185">Reference proteome</keyword>
<sequence length="151" mass="16755">MSIIEDLRIAVDNYETDNCKTEIVNFEITGGGGTVLNETETFMFRVRVTNQSHLDMKNVTVRVSGTSFADVAFLLIGPFGRSAVSRPFNLDAHQVHTTLFFRGKCKRVTNGTKDIVTARINSWDASFDHILRDHTGAGAAEGKLNKEIHPN</sequence>
<protein>
    <submittedName>
        <fullName evidence="1">Uncharacterized protein</fullName>
    </submittedName>
</protein>
<dbReference type="AlphaFoldDB" id="A0A975BFB0"/>
<evidence type="ECO:0000313" key="2">
    <source>
        <dbReference type="Proteomes" id="UP000663722"/>
    </source>
</evidence>
<gene>
    <name evidence="1" type="ORF">dnm_002390</name>
</gene>